<reference evidence="3" key="1">
    <citation type="submission" date="2019-10" db="EMBL/GenBank/DDBJ databases">
        <title>Lacipirellula parvula gen. nov., sp. nov., representing a lineage of planctomycetes widespread in freshwater anoxic habitats, and description of the family Lacipirellulaceae.</title>
        <authorList>
            <person name="Dedysh S.N."/>
            <person name="Kulichevskaya I.S."/>
            <person name="Beletsky A.V."/>
            <person name="Rakitin A.L."/>
            <person name="Mardanov A.V."/>
            <person name="Ivanova A.A."/>
            <person name="Saltykova V.X."/>
            <person name="Rijpstra W.I.C."/>
            <person name="Sinninghe Damste J.S."/>
            <person name="Ravin N.V."/>
        </authorList>
    </citation>
    <scope>NUCLEOTIDE SEQUENCE [LARGE SCALE GENOMIC DNA]</scope>
    <source>
        <strain evidence="3">PX69</strain>
    </source>
</reference>
<dbReference type="KEGG" id="lpav:PLANPX_0798"/>
<evidence type="ECO:0000313" key="2">
    <source>
        <dbReference type="EMBL" id="BBO31186.1"/>
    </source>
</evidence>
<name>A0A5K7XA30_9BACT</name>
<accession>A0A5K7XA30</accession>
<protein>
    <submittedName>
        <fullName evidence="2">Uncharacterized protein</fullName>
    </submittedName>
</protein>
<evidence type="ECO:0000256" key="1">
    <source>
        <dbReference type="SAM" id="MobiDB-lite"/>
    </source>
</evidence>
<keyword evidence="3" id="KW-1185">Reference proteome</keyword>
<dbReference type="EMBL" id="AP021861">
    <property type="protein sequence ID" value="BBO31186.1"/>
    <property type="molecule type" value="Genomic_DNA"/>
</dbReference>
<organism evidence="2 3">
    <name type="scientific">Lacipirellula parvula</name>
    <dbReference type="NCBI Taxonomy" id="2650471"/>
    <lineage>
        <taxon>Bacteria</taxon>
        <taxon>Pseudomonadati</taxon>
        <taxon>Planctomycetota</taxon>
        <taxon>Planctomycetia</taxon>
        <taxon>Pirellulales</taxon>
        <taxon>Lacipirellulaceae</taxon>
        <taxon>Lacipirellula</taxon>
    </lineage>
</organism>
<evidence type="ECO:0000313" key="3">
    <source>
        <dbReference type="Proteomes" id="UP000326837"/>
    </source>
</evidence>
<gene>
    <name evidence="2" type="ORF">PLANPX_0798</name>
</gene>
<dbReference type="AlphaFoldDB" id="A0A5K7XA30"/>
<sequence>MTTEPPAVRISVASTSRCEPTAGAQDKSRDELRATNGVMLRHDSSCVALALWQMKGVRPI</sequence>
<dbReference type="Proteomes" id="UP000326837">
    <property type="component" value="Chromosome"/>
</dbReference>
<proteinExistence type="predicted"/>
<feature type="region of interest" description="Disordered" evidence="1">
    <location>
        <begin position="1"/>
        <end position="30"/>
    </location>
</feature>